<feature type="domain" description="AB hydrolase-1" evidence="2">
    <location>
        <begin position="29"/>
        <end position="148"/>
    </location>
</feature>
<dbReference type="SUPFAM" id="SSF53474">
    <property type="entry name" value="alpha/beta-Hydrolases"/>
    <property type="match status" value="1"/>
</dbReference>
<keyword evidence="3" id="KW-0614">Plasmid</keyword>
<gene>
    <name evidence="3" type="ORF">MUN86_29875</name>
</gene>
<dbReference type="EMBL" id="CP095068">
    <property type="protein sequence ID" value="UOQ69722.1"/>
    <property type="molecule type" value="Genomic_DNA"/>
</dbReference>
<keyword evidence="4" id="KW-1185">Reference proteome</keyword>
<evidence type="ECO:0000313" key="3">
    <source>
        <dbReference type="EMBL" id="UOQ69722.1"/>
    </source>
</evidence>
<dbReference type="GO" id="GO:0016787">
    <property type="term" value="F:hydrolase activity"/>
    <property type="evidence" value="ECO:0007669"/>
    <property type="project" value="UniProtKB-KW"/>
</dbReference>
<geneLocation type="plasmid" evidence="3 4">
    <name>unnamed7</name>
</geneLocation>
<keyword evidence="3" id="KW-0378">Hydrolase</keyword>
<dbReference type="InterPro" id="IPR029058">
    <property type="entry name" value="AB_hydrolase_fold"/>
</dbReference>
<sequence length="176" mass="19490">MFSATTVATQPNAVLERHNVRVLGCGEQVLLLCNGFGCSQHIWHRMTTVLARRYRLVLFDYVGSEATAHPLERYMSLAGYVQDVLDVCQALDLREVILVGHSIGASIGMLATIAAPHHFRQLIALAASPYFLNEADYYGGFSKEDVEQLLALMKVDHDSWANLFATLLLGPKTRQG</sequence>
<evidence type="ECO:0000259" key="2">
    <source>
        <dbReference type="Pfam" id="PF00561"/>
    </source>
</evidence>
<dbReference type="Proteomes" id="UP000830401">
    <property type="component" value="Plasmid unnamed7"/>
</dbReference>
<dbReference type="Pfam" id="PF00561">
    <property type="entry name" value="Abhydrolase_1"/>
    <property type="match status" value="1"/>
</dbReference>
<dbReference type="Gene3D" id="3.40.50.1820">
    <property type="entry name" value="alpha/beta hydrolase"/>
    <property type="match status" value="1"/>
</dbReference>
<comment type="similarity">
    <text evidence="1">Belongs to the AB hydrolase superfamily.</text>
</comment>
<reference evidence="3" key="1">
    <citation type="submission" date="2022-04" db="EMBL/GenBank/DDBJ databases">
        <title>Hymenobacter sp. isolated from the air.</title>
        <authorList>
            <person name="Won M."/>
            <person name="Lee C.-M."/>
            <person name="Woen H.-Y."/>
            <person name="Kwon S.-W."/>
        </authorList>
    </citation>
    <scope>NUCLEOTIDE SEQUENCE</scope>
    <source>
        <strain evidence="3">5420S-77</strain>
        <plasmid evidence="3">unnamed7</plasmid>
    </source>
</reference>
<dbReference type="InterPro" id="IPR000073">
    <property type="entry name" value="AB_hydrolase_1"/>
</dbReference>
<proteinExistence type="inferred from homology"/>
<accession>A0ABY4GFT8</accession>
<dbReference type="RefSeq" id="WP_245127570.1">
    <property type="nucleotide sequence ID" value="NZ_CP095068.1"/>
</dbReference>
<name>A0ABY4GFT8_9BACT</name>
<protein>
    <submittedName>
        <fullName evidence="3">Alpha/beta hydrolase</fullName>
    </submittedName>
</protein>
<evidence type="ECO:0000256" key="1">
    <source>
        <dbReference type="ARBA" id="ARBA00008645"/>
    </source>
</evidence>
<dbReference type="PANTHER" id="PTHR43039">
    <property type="entry name" value="ESTERASE-RELATED"/>
    <property type="match status" value="1"/>
</dbReference>
<evidence type="ECO:0000313" key="4">
    <source>
        <dbReference type="Proteomes" id="UP000830401"/>
    </source>
</evidence>
<organism evidence="3 4">
    <name type="scientific">Hymenobacter volaticus</name>
    <dbReference type="NCBI Taxonomy" id="2932254"/>
    <lineage>
        <taxon>Bacteria</taxon>
        <taxon>Pseudomonadati</taxon>
        <taxon>Bacteroidota</taxon>
        <taxon>Cytophagia</taxon>
        <taxon>Cytophagales</taxon>
        <taxon>Hymenobacteraceae</taxon>
        <taxon>Hymenobacter</taxon>
    </lineage>
</organism>